<dbReference type="GO" id="GO:0008234">
    <property type="term" value="F:cysteine-type peptidase activity"/>
    <property type="evidence" value="ECO:0007669"/>
    <property type="project" value="UniProtKB-KW"/>
</dbReference>
<dbReference type="RefSeq" id="WP_184788935.1">
    <property type="nucleotide sequence ID" value="NZ_BONT01000046.1"/>
</dbReference>
<name>A0A841FIR7_9ACTN</name>
<keyword evidence="2" id="KW-0645">Protease</keyword>
<dbReference type="InterPro" id="IPR051794">
    <property type="entry name" value="PG_Endopeptidase_C40"/>
</dbReference>
<feature type="coiled-coil region" evidence="5">
    <location>
        <begin position="164"/>
        <end position="191"/>
    </location>
</feature>
<comment type="similarity">
    <text evidence="1">Belongs to the peptidase C40 family.</text>
</comment>
<dbReference type="AlphaFoldDB" id="A0A841FIR7"/>
<feature type="coiled-coil region" evidence="5">
    <location>
        <begin position="34"/>
        <end position="89"/>
    </location>
</feature>
<feature type="chain" id="PRO_5033041543" evidence="6">
    <location>
        <begin position="32"/>
        <end position="324"/>
    </location>
</feature>
<gene>
    <name evidence="8" type="ORF">HNR73_003964</name>
</gene>
<keyword evidence="3 8" id="KW-0378">Hydrolase</keyword>
<evidence type="ECO:0000313" key="8">
    <source>
        <dbReference type="EMBL" id="MBB6036096.1"/>
    </source>
</evidence>
<dbReference type="PANTHER" id="PTHR47359">
    <property type="entry name" value="PEPTIDOGLYCAN DL-ENDOPEPTIDASE CWLO"/>
    <property type="match status" value="1"/>
</dbReference>
<evidence type="ECO:0000256" key="3">
    <source>
        <dbReference type="ARBA" id="ARBA00022801"/>
    </source>
</evidence>
<keyword evidence="9" id="KW-1185">Reference proteome</keyword>
<dbReference type="Gene3D" id="6.10.250.3150">
    <property type="match status" value="1"/>
</dbReference>
<evidence type="ECO:0000256" key="6">
    <source>
        <dbReference type="SAM" id="SignalP"/>
    </source>
</evidence>
<keyword evidence="5" id="KW-0175">Coiled coil</keyword>
<protein>
    <submittedName>
        <fullName evidence="8">Cell wall-associated NlpC family hydrolase</fullName>
    </submittedName>
</protein>
<dbReference type="GO" id="GO:0006508">
    <property type="term" value="P:proteolysis"/>
    <property type="evidence" value="ECO:0007669"/>
    <property type="project" value="UniProtKB-KW"/>
</dbReference>
<dbReference type="Gene3D" id="3.90.1720.10">
    <property type="entry name" value="endopeptidase domain like (from Nostoc punctiforme)"/>
    <property type="match status" value="1"/>
</dbReference>
<accession>A0A841FIR7</accession>
<evidence type="ECO:0000256" key="5">
    <source>
        <dbReference type="SAM" id="Coils"/>
    </source>
</evidence>
<keyword evidence="4" id="KW-0788">Thiol protease</keyword>
<evidence type="ECO:0000313" key="9">
    <source>
        <dbReference type="Proteomes" id="UP000548476"/>
    </source>
</evidence>
<dbReference type="Pfam" id="PF00877">
    <property type="entry name" value="NLPC_P60"/>
    <property type="match status" value="1"/>
</dbReference>
<feature type="signal peptide" evidence="6">
    <location>
        <begin position="1"/>
        <end position="31"/>
    </location>
</feature>
<evidence type="ECO:0000259" key="7">
    <source>
        <dbReference type="PROSITE" id="PS51935"/>
    </source>
</evidence>
<proteinExistence type="inferred from homology"/>
<reference evidence="8 9" key="1">
    <citation type="submission" date="2020-08" db="EMBL/GenBank/DDBJ databases">
        <title>Genomic Encyclopedia of Type Strains, Phase IV (KMG-IV): sequencing the most valuable type-strain genomes for metagenomic binning, comparative biology and taxonomic classification.</title>
        <authorList>
            <person name="Goeker M."/>
        </authorList>
    </citation>
    <scope>NUCLEOTIDE SEQUENCE [LARGE SCALE GENOMIC DNA]</scope>
    <source>
        <strain evidence="8 9">YIM 65646</strain>
    </source>
</reference>
<dbReference type="Proteomes" id="UP000548476">
    <property type="component" value="Unassembled WGS sequence"/>
</dbReference>
<evidence type="ECO:0000256" key="1">
    <source>
        <dbReference type="ARBA" id="ARBA00007074"/>
    </source>
</evidence>
<comment type="caution">
    <text evidence="8">The sequence shown here is derived from an EMBL/GenBank/DDBJ whole genome shotgun (WGS) entry which is preliminary data.</text>
</comment>
<dbReference type="SUPFAM" id="SSF54001">
    <property type="entry name" value="Cysteine proteinases"/>
    <property type="match status" value="1"/>
</dbReference>
<dbReference type="PANTHER" id="PTHR47359:SF3">
    <property type="entry name" value="NLP_P60 DOMAIN-CONTAINING PROTEIN-RELATED"/>
    <property type="match status" value="1"/>
</dbReference>
<dbReference type="EMBL" id="JACHGT010000008">
    <property type="protein sequence ID" value="MBB6036096.1"/>
    <property type="molecule type" value="Genomic_DNA"/>
</dbReference>
<dbReference type="InterPro" id="IPR000064">
    <property type="entry name" value="NLP_P60_dom"/>
</dbReference>
<dbReference type="PROSITE" id="PS51935">
    <property type="entry name" value="NLPC_P60"/>
    <property type="match status" value="1"/>
</dbReference>
<dbReference type="InterPro" id="IPR038765">
    <property type="entry name" value="Papain-like_cys_pep_sf"/>
</dbReference>
<keyword evidence="6" id="KW-0732">Signal</keyword>
<evidence type="ECO:0000256" key="2">
    <source>
        <dbReference type="ARBA" id="ARBA00022670"/>
    </source>
</evidence>
<feature type="domain" description="NlpC/P60" evidence="7">
    <location>
        <begin position="206"/>
        <end position="324"/>
    </location>
</feature>
<organism evidence="8 9">
    <name type="scientific">Phytomonospora endophytica</name>
    <dbReference type="NCBI Taxonomy" id="714109"/>
    <lineage>
        <taxon>Bacteria</taxon>
        <taxon>Bacillati</taxon>
        <taxon>Actinomycetota</taxon>
        <taxon>Actinomycetes</taxon>
        <taxon>Micromonosporales</taxon>
        <taxon>Micromonosporaceae</taxon>
        <taxon>Phytomonospora</taxon>
    </lineage>
</organism>
<sequence length="324" mass="35891">MTSVGHGRLLRAGIAVLAVLAVLLPATAVRADPVEDAEEQIEREYHDLEAVIEDYNKISKEFKDTKKQVAKLEKELKPFEEKLSVLYERVAEIASNVYMGGSLSGMTAVLTTGTPDNLAERITLLDQVTVDDSTAIDELNAAKAELDERKSVLDSLYADQSGREEELREKKETIETDLERLQEQREKAYRDSRGIDPDDFVPPYIPGDRGKVVNFALKQVGLPYIWASSGPDGFDCSGLTLRAWSQVGLDLPHNAEAQWNMLPHIPRDQLQPGDLVFYNDLSHVAMYIGDGYVVQAAINYNNVAIETLDGAASDYYGAARIPGF</sequence>
<evidence type="ECO:0000256" key="4">
    <source>
        <dbReference type="ARBA" id="ARBA00022807"/>
    </source>
</evidence>